<reference evidence="7 8" key="1">
    <citation type="submission" date="2017-07" db="EMBL/GenBank/DDBJ databases">
        <title>Complete genome sequence of Spiroplasma corruscae EC-1 (DSM 19793).</title>
        <authorList>
            <person name="Tsai Y.-M."/>
            <person name="Lo W.-S."/>
            <person name="Kuo C.-H."/>
        </authorList>
    </citation>
    <scope>NUCLEOTIDE SEQUENCE [LARGE SCALE GENOMIC DNA]</scope>
    <source>
        <strain evidence="7 8">EC-1</strain>
    </source>
</reference>
<dbReference type="EC" id="2.7.6.2" evidence="5"/>
<dbReference type="AlphaFoldDB" id="A0A222EN76"/>
<evidence type="ECO:0000313" key="7">
    <source>
        <dbReference type="EMBL" id="ASP27955.1"/>
    </source>
</evidence>
<dbReference type="GO" id="GO:0004788">
    <property type="term" value="F:thiamine diphosphokinase activity"/>
    <property type="evidence" value="ECO:0007669"/>
    <property type="project" value="UniProtKB-UniRule"/>
</dbReference>
<dbReference type="Pfam" id="PF04263">
    <property type="entry name" value="TPK_catalytic"/>
    <property type="match status" value="1"/>
</dbReference>
<dbReference type="InterPro" id="IPR007373">
    <property type="entry name" value="Thiamin_PyroPKinase_B1-bd"/>
</dbReference>
<dbReference type="GO" id="GO:0016301">
    <property type="term" value="F:kinase activity"/>
    <property type="evidence" value="ECO:0007669"/>
    <property type="project" value="UniProtKB-KW"/>
</dbReference>
<dbReference type="NCBIfam" id="TIGR01378">
    <property type="entry name" value="thi_PPkinase"/>
    <property type="match status" value="1"/>
</dbReference>
<dbReference type="Proteomes" id="UP000203229">
    <property type="component" value="Chromosome"/>
</dbReference>
<gene>
    <name evidence="7" type="primary">thiN</name>
    <name evidence="7" type="ORF">SCORR_v1c01800</name>
</gene>
<dbReference type="PANTHER" id="PTHR41299">
    <property type="entry name" value="THIAMINE PYROPHOSPHOKINASE"/>
    <property type="match status" value="1"/>
</dbReference>
<dbReference type="InterPro" id="IPR053149">
    <property type="entry name" value="TPK"/>
</dbReference>
<keyword evidence="4" id="KW-0067">ATP-binding</keyword>
<dbReference type="RefSeq" id="WP_094048256.1">
    <property type="nucleotide sequence ID" value="NZ_CP022535.1"/>
</dbReference>
<dbReference type="OrthoDB" id="9804377at2"/>
<sequence length="206" mass="23697">MKNKALVVCCESEIDITKFSDTHYLVGVERGCLDIIKKKRKIDLAVSDFDSVTKDELKLIESNSSKLIKLDCEKDNIDGIEAMDFTTEILGVSDITAIIKPTKRIDFNLSVIELINKYNVKIINDFSILFKLKKGITELNYLQYESFTYVSLFPLEKTNITIKNMKYNVENLIIDKLSTRAYSNEMLYNVNPILEIDNDLIIIFTK</sequence>
<dbReference type="EMBL" id="CP022535">
    <property type="protein sequence ID" value="ASP27955.1"/>
    <property type="molecule type" value="Genomic_DNA"/>
</dbReference>
<name>A0A222EN76_9MOLU</name>
<dbReference type="GO" id="GO:0005524">
    <property type="term" value="F:ATP binding"/>
    <property type="evidence" value="ECO:0007669"/>
    <property type="project" value="UniProtKB-KW"/>
</dbReference>
<dbReference type="InterPro" id="IPR036759">
    <property type="entry name" value="TPK_catalytic_sf"/>
</dbReference>
<dbReference type="GO" id="GO:0009229">
    <property type="term" value="P:thiamine diphosphate biosynthetic process"/>
    <property type="evidence" value="ECO:0007669"/>
    <property type="project" value="InterPro"/>
</dbReference>
<evidence type="ECO:0000259" key="6">
    <source>
        <dbReference type="SMART" id="SM00983"/>
    </source>
</evidence>
<evidence type="ECO:0000256" key="3">
    <source>
        <dbReference type="ARBA" id="ARBA00022777"/>
    </source>
</evidence>
<keyword evidence="8" id="KW-1185">Reference proteome</keyword>
<dbReference type="InterPro" id="IPR036371">
    <property type="entry name" value="TPK_B1-bd_sf"/>
</dbReference>
<dbReference type="SMART" id="SM00983">
    <property type="entry name" value="TPK_B1_binding"/>
    <property type="match status" value="1"/>
</dbReference>
<keyword evidence="2" id="KW-0547">Nucleotide-binding</keyword>
<dbReference type="Pfam" id="PF04265">
    <property type="entry name" value="TPK_B1_binding"/>
    <property type="match status" value="1"/>
</dbReference>
<evidence type="ECO:0000256" key="1">
    <source>
        <dbReference type="ARBA" id="ARBA00022679"/>
    </source>
</evidence>
<dbReference type="InterPro" id="IPR006282">
    <property type="entry name" value="Thi_PPkinase"/>
</dbReference>
<dbReference type="KEGG" id="scou:SCORR_v1c01800"/>
<evidence type="ECO:0000313" key="8">
    <source>
        <dbReference type="Proteomes" id="UP000203229"/>
    </source>
</evidence>
<dbReference type="SUPFAM" id="SSF63862">
    <property type="entry name" value="Thiamin pyrophosphokinase, substrate-binding domain"/>
    <property type="match status" value="1"/>
</dbReference>
<evidence type="ECO:0000256" key="2">
    <source>
        <dbReference type="ARBA" id="ARBA00022741"/>
    </source>
</evidence>
<dbReference type="InterPro" id="IPR007371">
    <property type="entry name" value="TPK_catalytic"/>
</dbReference>
<accession>A0A222EN76</accession>
<keyword evidence="3 7" id="KW-0418">Kinase</keyword>
<dbReference type="GO" id="GO:0006772">
    <property type="term" value="P:thiamine metabolic process"/>
    <property type="evidence" value="ECO:0007669"/>
    <property type="project" value="UniProtKB-UniRule"/>
</dbReference>
<dbReference type="GO" id="GO:0030975">
    <property type="term" value="F:thiamine binding"/>
    <property type="evidence" value="ECO:0007669"/>
    <property type="project" value="InterPro"/>
</dbReference>
<proteinExistence type="predicted"/>
<evidence type="ECO:0000256" key="5">
    <source>
        <dbReference type="NCBIfam" id="TIGR01378"/>
    </source>
</evidence>
<dbReference type="SUPFAM" id="SSF63999">
    <property type="entry name" value="Thiamin pyrophosphokinase, catalytic domain"/>
    <property type="match status" value="1"/>
</dbReference>
<protein>
    <recommendedName>
        <fullName evidence="5">Thiamine diphosphokinase</fullName>
        <ecNumber evidence="5">2.7.6.2</ecNumber>
    </recommendedName>
</protein>
<feature type="domain" description="Thiamin pyrophosphokinase thiamin-binding" evidence="6">
    <location>
        <begin position="135"/>
        <end position="202"/>
    </location>
</feature>
<evidence type="ECO:0000256" key="4">
    <source>
        <dbReference type="ARBA" id="ARBA00022840"/>
    </source>
</evidence>
<organism evidence="7 8">
    <name type="scientific">Spiroplasma corruscae</name>
    <dbReference type="NCBI Taxonomy" id="216934"/>
    <lineage>
        <taxon>Bacteria</taxon>
        <taxon>Bacillati</taxon>
        <taxon>Mycoplasmatota</taxon>
        <taxon>Mollicutes</taxon>
        <taxon>Entomoplasmatales</taxon>
        <taxon>Spiroplasmataceae</taxon>
        <taxon>Spiroplasma</taxon>
    </lineage>
</organism>
<dbReference type="Gene3D" id="3.40.50.10240">
    <property type="entry name" value="Thiamin pyrophosphokinase, catalytic domain"/>
    <property type="match status" value="1"/>
</dbReference>
<dbReference type="PANTHER" id="PTHR41299:SF1">
    <property type="entry name" value="THIAMINE PYROPHOSPHOKINASE"/>
    <property type="match status" value="1"/>
</dbReference>
<keyword evidence="1" id="KW-0808">Transferase</keyword>